<comment type="similarity">
    <text evidence="2">Belongs to the OmpP1/FadL family.</text>
</comment>
<dbReference type="PANTHER" id="PTHR35093">
    <property type="entry name" value="OUTER MEMBRANE PROTEIN NMB0088-RELATED"/>
    <property type="match status" value="1"/>
</dbReference>
<name>A0ABS8QX22_9PSED</name>
<keyword evidence="3" id="KW-1134">Transmembrane beta strand</keyword>
<sequence length="456" mass="49049">MNTRKIVEPSTGVTPHPCPDDRSKLKTNSDLAPRSSIFFGATLLLTLGSPSASWANGLALNEQSASAAGTAYAGRSSSAIDASTVYGNPAGLSKIKQTEISGGLALIDAKVNISEAKSTASGTTDGNSVPLTAIPFGYFSSPIDDRFTAGIGLYASYGLVNDYESSFQGRYHGSYSKVQVKTLHPAISYRLNDRLAIGIGTTFNRIDNTLQSYLATGALNDGKDTQLTVKGNDTAIGYNFGLMVDLNESTIWGLTYHSKLDFHVDGHTKISDSPIALGLDGKYNNKMDVTLPESLDTSFTHHFDERWTVYAGAIWTRWSRIQRIEATNSGLPSLGQQLGFGTVGDDFKLHDTVATALGVSYQLSSQWLLRSGLAVDPSPARNSDRNVRLPVGNRKALAFGAAYSPNPDLTIDIAYTYLWESTTSVNQTDTNGLQPGFSAKYNNSAHIMAAQLTHRF</sequence>
<dbReference type="RefSeq" id="WP_231808885.1">
    <property type="nucleotide sequence ID" value="NZ_CP173614.1"/>
</dbReference>
<evidence type="ECO:0000256" key="6">
    <source>
        <dbReference type="ARBA" id="ARBA00023136"/>
    </source>
</evidence>
<keyword evidence="7" id="KW-0998">Cell outer membrane</keyword>
<dbReference type="PANTHER" id="PTHR35093:SF8">
    <property type="entry name" value="OUTER MEMBRANE PROTEIN NMB0088-RELATED"/>
    <property type="match status" value="1"/>
</dbReference>
<evidence type="ECO:0000256" key="2">
    <source>
        <dbReference type="ARBA" id="ARBA00008163"/>
    </source>
</evidence>
<accession>A0ABS8QX22</accession>
<dbReference type="Gene3D" id="2.40.160.60">
    <property type="entry name" value="Outer membrane protein transport protein (OMPP1/FadL/TodX)"/>
    <property type="match status" value="1"/>
</dbReference>
<evidence type="ECO:0000313" key="10">
    <source>
        <dbReference type="Proteomes" id="UP001154922"/>
    </source>
</evidence>
<gene>
    <name evidence="9" type="ORF">LRQ20_17215</name>
</gene>
<keyword evidence="5" id="KW-0732">Signal</keyword>
<dbReference type="Pfam" id="PF03349">
    <property type="entry name" value="Toluene_X"/>
    <property type="match status" value="1"/>
</dbReference>
<keyword evidence="4" id="KW-0812">Transmembrane</keyword>
<reference evidence="9 10" key="1">
    <citation type="journal article" date="2022" name="Int. J. Syst. Evol. Microbiol.">
        <title>Pseudomonas petroselini sp. nov., a pathogen causing bacterial rot of parsley in Japan.</title>
        <authorList>
            <person name="Sawada H."/>
            <person name="Fujikawa T."/>
            <person name="Osada S."/>
            <person name="Satou M."/>
        </authorList>
    </citation>
    <scope>NUCLEOTIDE SEQUENCE [LARGE SCALE GENOMIC DNA]</scope>
    <source>
        <strain evidence="9 10">MAFF 311096</strain>
    </source>
</reference>
<evidence type="ECO:0000256" key="5">
    <source>
        <dbReference type="ARBA" id="ARBA00022729"/>
    </source>
</evidence>
<evidence type="ECO:0000256" key="8">
    <source>
        <dbReference type="SAM" id="MobiDB-lite"/>
    </source>
</evidence>
<protein>
    <submittedName>
        <fullName evidence="9">Outer membrane protein transport protein</fullName>
    </submittedName>
</protein>
<dbReference type="EMBL" id="JAJOZI010000091">
    <property type="protein sequence ID" value="MCD7040057.1"/>
    <property type="molecule type" value="Genomic_DNA"/>
</dbReference>
<dbReference type="SUPFAM" id="SSF56935">
    <property type="entry name" value="Porins"/>
    <property type="match status" value="1"/>
</dbReference>
<keyword evidence="6" id="KW-0472">Membrane</keyword>
<proteinExistence type="inferred from homology"/>
<comment type="caution">
    <text evidence="9">The sequence shown here is derived from an EMBL/GenBank/DDBJ whole genome shotgun (WGS) entry which is preliminary data.</text>
</comment>
<reference evidence="9 10" key="2">
    <citation type="journal article" date="2023" name="Plant Pathol.">
        <title>Dismantling and reorganizing Pseudomonas marginalis sensu#lato.</title>
        <authorList>
            <person name="Sawada H."/>
            <person name="Fujikawa T."/>
            <person name="Satou M."/>
        </authorList>
    </citation>
    <scope>NUCLEOTIDE SEQUENCE [LARGE SCALE GENOMIC DNA]</scope>
    <source>
        <strain evidence="9 10">MAFF 311096</strain>
    </source>
</reference>
<dbReference type="Proteomes" id="UP001154922">
    <property type="component" value="Unassembled WGS sequence"/>
</dbReference>
<evidence type="ECO:0000256" key="4">
    <source>
        <dbReference type="ARBA" id="ARBA00022692"/>
    </source>
</evidence>
<evidence type="ECO:0000256" key="3">
    <source>
        <dbReference type="ARBA" id="ARBA00022452"/>
    </source>
</evidence>
<evidence type="ECO:0000256" key="7">
    <source>
        <dbReference type="ARBA" id="ARBA00023237"/>
    </source>
</evidence>
<evidence type="ECO:0000313" key="9">
    <source>
        <dbReference type="EMBL" id="MCD7040057.1"/>
    </source>
</evidence>
<keyword evidence="10" id="KW-1185">Reference proteome</keyword>
<comment type="subcellular location">
    <subcellularLocation>
        <location evidence="1">Cell outer membrane</location>
        <topology evidence="1">Multi-pass membrane protein</topology>
    </subcellularLocation>
</comment>
<dbReference type="InterPro" id="IPR005017">
    <property type="entry name" value="OMPP1/FadL/TodX"/>
</dbReference>
<evidence type="ECO:0000256" key="1">
    <source>
        <dbReference type="ARBA" id="ARBA00004571"/>
    </source>
</evidence>
<feature type="region of interest" description="Disordered" evidence="8">
    <location>
        <begin position="1"/>
        <end position="23"/>
    </location>
</feature>
<organism evidence="9 10">
    <name type="scientific">Pseudomonas petroselini</name>
    <dbReference type="NCBI Taxonomy" id="2899822"/>
    <lineage>
        <taxon>Bacteria</taxon>
        <taxon>Pseudomonadati</taxon>
        <taxon>Pseudomonadota</taxon>
        <taxon>Gammaproteobacteria</taxon>
        <taxon>Pseudomonadales</taxon>
        <taxon>Pseudomonadaceae</taxon>
        <taxon>Pseudomonas</taxon>
    </lineage>
</organism>